<dbReference type="Pfam" id="PF23283">
    <property type="entry name" value="D8C_UMOD"/>
    <property type="match status" value="1"/>
</dbReference>
<feature type="compositionally biased region" description="Polar residues" evidence="3">
    <location>
        <begin position="259"/>
        <end position="281"/>
    </location>
</feature>
<dbReference type="PANTHER" id="PTHR36182:SF1">
    <property type="entry name" value="PROTEIN, PUTATIVE (AFU_ORTHOLOGUE AFUA_6G10930)-RELATED"/>
    <property type="match status" value="1"/>
</dbReference>
<evidence type="ECO:0000259" key="5">
    <source>
        <dbReference type="Pfam" id="PF23283"/>
    </source>
</evidence>
<feature type="compositionally biased region" description="Polar residues" evidence="3">
    <location>
        <begin position="290"/>
        <end position="307"/>
    </location>
</feature>
<keyword evidence="1 4" id="KW-0732">Signal</keyword>
<evidence type="ECO:0000256" key="3">
    <source>
        <dbReference type="SAM" id="MobiDB-lite"/>
    </source>
</evidence>
<feature type="signal peptide" evidence="4">
    <location>
        <begin position="1"/>
        <end position="18"/>
    </location>
</feature>
<dbReference type="EMBL" id="CAJNOV010012109">
    <property type="protein sequence ID" value="CAF1475326.1"/>
    <property type="molecule type" value="Genomic_DNA"/>
</dbReference>
<feature type="domain" description="UMOD/GP2/OIT3-like D8C" evidence="5">
    <location>
        <begin position="367"/>
        <end position="436"/>
    </location>
</feature>
<gene>
    <name evidence="6" type="ORF">CJN711_LOCUS25871</name>
</gene>
<reference evidence="6" key="1">
    <citation type="submission" date="2021-02" db="EMBL/GenBank/DDBJ databases">
        <authorList>
            <person name="Nowell W R."/>
        </authorList>
    </citation>
    <scope>NUCLEOTIDE SEQUENCE</scope>
</reference>
<proteinExistence type="predicted"/>
<evidence type="ECO:0000256" key="4">
    <source>
        <dbReference type="SAM" id="SignalP"/>
    </source>
</evidence>
<accession>A0A815RE46</accession>
<organism evidence="6 7">
    <name type="scientific">Rotaria magnacalcarata</name>
    <dbReference type="NCBI Taxonomy" id="392030"/>
    <lineage>
        <taxon>Eukaryota</taxon>
        <taxon>Metazoa</taxon>
        <taxon>Spiralia</taxon>
        <taxon>Gnathifera</taxon>
        <taxon>Rotifera</taxon>
        <taxon>Eurotatoria</taxon>
        <taxon>Bdelloidea</taxon>
        <taxon>Philodinida</taxon>
        <taxon>Philodinidae</taxon>
        <taxon>Rotaria</taxon>
    </lineage>
</organism>
<name>A0A815RE46_9BILA</name>
<dbReference type="InterPro" id="IPR057774">
    <property type="entry name" value="D8C_UMOD/GP2/OIT3-like"/>
</dbReference>
<protein>
    <recommendedName>
        <fullName evidence="5">UMOD/GP2/OIT3-like D8C domain-containing protein</fullName>
    </recommendedName>
</protein>
<dbReference type="Proteomes" id="UP000663855">
    <property type="component" value="Unassembled WGS sequence"/>
</dbReference>
<comment type="caution">
    <text evidence="6">The sequence shown here is derived from an EMBL/GenBank/DDBJ whole genome shotgun (WGS) entry which is preliminary data.</text>
</comment>
<evidence type="ECO:0000313" key="7">
    <source>
        <dbReference type="Proteomes" id="UP000663855"/>
    </source>
</evidence>
<dbReference type="Gene3D" id="2.70.50.70">
    <property type="match status" value="1"/>
</dbReference>
<dbReference type="PANTHER" id="PTHR36182">
    <property type="entry name" value="PROTEIN, PUTATIVE (AFU_ORTHOLOGUE AFUA_6G10930)-RELATED"/>
    <property type="match status" value="1"/>
</dbReference>
<keyword evidence="2" id="KW-1015">Disulfide bond</keyword>
<evidence type="ECO:0000313" key="6">
    <source>
        <dbReference type="EMBL" id="CAF1475326.1"/>
    </source>
</evidence>
<dbReference type="AlphaFoldDB" id="A0A815RE46"/>
<feature type="chain" id="PRO_5032295959" description="UMOD/GP2/OIT3-like D8C domain-containing protein" evidence="4">
    <location>
        <begin position="19"/>
        <end position="437"/>
    </location>
</feature>
<evidence type="ECO:0000256" key="1">
    <source>
        <dbReference type="ARBA" id="ARBA00022729"/>
    </source>
</evidence>
<sequence length="437" mass="46612">MNLAKVLSLLSLISLVTAHARIRYPKPLAAPVETPAGNHYNGPLRPDGSDFPCKGLHKRADVDKTPSVTWKAGQQTYFEILGHGPGGGEGNLAAHSGGSCQASISFDNGETWKVLHSFQGGCPRDVQLGSNMAGKNQTFLFQIPEQTRAGNALFSWSWVAVTGNRNEYFQNCASVRIDGPGASTLDDFPDMFVGDMSLTGHIGPGECRGTAGFSLEYPNSGRALTVTAVGRISFKKPTNGKCFAKASREYSTPVVPLSPATTAGSTNGASPSSTVDVNSERPTVPETAPALSTKQGPTENFESTLPTETMLPGSKPSQCSSYTTITDKTRHVSHPDYITCDNAVFKTKPIWVRFSGAAGTRLAPGPVEPFHCGTQGTGWYKGTYPTSIGGTASGTVCYSWPRNSCQWSNQISVTNCGGYYVFHLRAPPACFLRYCTV</sequence>
<feature type="region of interest" description="Disordered" evidence="3">
    <location>
        <begin position="254"/>
        <end position="319"/>
    </location>
</feature>
<evidence type="ECO:0000256" key="2">
    <source>
        <dbReference type="ARBA" id="ARBA00023157"/>
    </source>
</evidence>